<dbReference type="InterPro" id="IPR025676">
    <property type="entry name" value="Clr5_dom"/>
</dbReference>
<protein>
    <recommendedName>
        <fullName evidence="1">Clr5 domain-containing protein</fullName>
    </recommendedName>
</protein>
<evidence type="ECO:0000313" key="3">
    <source>
        <dbReference type="Proteomes" id="UP001392437"/>
    </source>
</evidence>
<dbReference type="Proteomes" id="UP001392437">
    <property type="component" value="Unassembled WGS sequence"/>
</dbReference>
<comment type="caution">
    <text evidence="2">The sequence shown here is derived from an EMBL/GenBank/DDBJ whole genome shotgun (WGS) entry which is preliminary data.</text>
</comment>
<keyword evidence="3" id="KW-1185">Reference proteome</keyword>
<dbReference type="AlphaFoldDB" id="A0AAW0RDZ2"/>
<accession>A0AAW0RDZ2</accession>
<evidence type="ECO:0000259" key="1">
    <source>
        <dbReference type="Pfam" id="PF14420"/>
    </source>
</evidence>
<dbReference type="Pfam" id="PF14420">
    <property type="entry name" value="Clr5"/>
    <property type="match status" value="1"/>
</dbReference>
<gene>
    <name evidence="2" type="ORF">PG999_001313</name>
</gene>
<dbReference type="EMBL" id="JAQQWP010000001">
    <property type="protein sequence ID" value="KAK8133140.1"/>
    <property type="molecule type" value="Genomic_DNA"/>
</dbReference>
<evidence type="ECO:0000313" key="2">
    <source>
        <dbReference type="EMBL" id="KAK8133140.1"/>
    </source>
</evidence>
<reference evidence="2 3" key="1">
    <citation type="submission" date="2023-01" db="EMBL/GenBank/DDBJ databases">
        <title>Analysis of 21 Apiospora genomes using comparative genomics revels a genus with tremendous synthesis potential of carbohydrate active enzymes and secondary metabolites.</title>
        <authorList>
            <person name="Sorensen T."/>
        </authorList>
    </citation>
    <scope>NUCLEOTIDE SEQUENCE [LARGE SCALE GENOMIC DNA]</scope>
    <source>
        <strain evidence="2 3">CBS 117206</strain>
    </source>
</reference>
<feature type="domain" description="Clr5" evidence="1">
    <location>
        <begin position="29"/>
        <end position="80"/>
    </location>
</feature>
<name>A0AAW0RDZ2_9PEZI</name>
<organism evidence="2 3">
    <name type="scientific">Apiospora kogelbergensis</name>
    <dbReference type="NCBI Taxonomy" id="1337665"/>
    <lineage>
        <taxon>Eukaryota</taxon>
        <taxon>Fungi</taxon>
        <taxon>Dikarya</taxon>
        <taxon>Ascomycota</taxon>
        <taxon>Pezizomycotina</taxon>
        <taxon>Sordariomycetes</taxon>
        <taxon>Xylariomycetidae</taxon>
        <taxon>Amphisphaeriales</taxon>
        <taxon>Apiosporaceae</taxon>
        <taxon>Apiospora</taxon>
    </lineage>
</organism>
<proteinExistence type="predicted"/>
<sequence length="263" mass="30329">MSSSTSNQPDPPNLTLTTIEPSHDTAYWSWEKQKTRIWNLLYHEKVPQKDLPKRMKAQFGFSAPPSAREYTSHLKNWGFSRKNPEELNKNVGYRVYKRQMQGKASTVIVAGVRWSADKTQRVADLYSKGPLPERLRENTASQDTFEWPPDLPWLRFMKNLSEAPIDIIGLMVRRFRHAKPGLATNELSNLKYNATLLQEASYLGLWFPRGISDPAKLSKFLRHIMPETIPGEHLLRSQHLNKDFDSAARELLWSALTAEMSFC</sequence>